<reference evidence="2 3" key="1">
    <citation type="journal article" date="2015" name="Genome Announc.">
        <title>Draft Genome Sequences of Marine Isolates of Thalassomonas viridans and Thalassomonas actiniarum.</title>
        <authorList>
            <person name="Olonade I."/>
            <person name="van Zyl L.J."/>
            <person name="Trindade M."/>
        </authorList>
    </citation>
    <scope>NUCLEOTIDE SEQUENCE [LARGE SCALE GENOMIC DNA]</scope>
    <source>
        <strain evidence="2 3">XOM25</strain>
    </source>
</reference>
<accession>A0AAE9Z3K2</accession>
<dbReference type="AlphaFoldDB" id="A0AAE9Z3K2"/>
<keyword evidence="3" id="KW-1185">Reference proteome</keyword>
<gene>
    <name evidence="2" type="ORF">SG34_000250</name>
</gene>
<dbReference type="KEGG" id="tvd:SG34_000250"/>
<dbReference type="RefSeq" id="WP_044837135.1">
    <property type="nucleotide sequence ID" value="NZ_CP059733.1"/>
</dbReference>
<organism evidence="2 3">
    <name type="scientific">Thalassomonas viridans</name>
    <dbReference type="NCBI Taxonomy" id="137584"/>
    <lineage>
        <taxon>Bacteria</taxon>
        <taxon>Pseudomonadati</taxon>
        <taxon>Pseudomonadota</taxon>
        <taxon>Gammaproteobacteria</taxon>
        <taxon>Alteromonadales</taxon>
        <taxon>Colwelliaceae</taxon>
        <taxon>Thalassomonas</taxon>
    </lineage>
</organism>
<sequence>MKYLKFMLPALALLASAPSFADFVFINGGKYIINEFATSTDTRRIAEFEIDGDDGQEITFDITAKVAGLGRIKPDIICEYNAGSTVCYTGDDPNINDFVYAVRMTATCVADDGSTVAIGQDTDDENIYTSQPIHDFRKEVTLTIDNTLVTGGKCDNMNIDIRGNLDVIEYVDLEVLIYEQF</sequence>
<evidence type="ECO:0000313" key="2">
    <source>
        <dbReference type="EMBL" id="WDE05419.1"/>
    </source>
</evidence>
<dbReference type="Proteomes" id="UP000032352">
    <property type="component" value="Chromosome"/>
</dbReference>
<proteinExistence type="predicted"/>
<evidence type="ECO:0000256" key="1">
    <source>
        <dbReference type="SAM" id="SignalP"/>
    </source>
</evidence>
<feature type="chain" id="PRO_5042214246" evidence="1">
    <location>
        <begin position="22"/>
        <end position="181"/>
    </location>
</feature>
<evidence type="ECO:0000313" key="3">
    <source>
        <dbReference type="Proteomes" id="UP000032352"/>
    </source>
</evidence>
<name>A0AAE9Z3K2_9GAMM</name>
<feature type="signal peptide" evidence="1">
    <location>
        <begin position="1"/>
        <end position="21"/>
    </location>
</feature>
<reference evidence="2 3" key="2">
    <citation type="journal article" date="2022" name="Mar. Drugs">
        <title>Bioassay-Guided Fractionation Leads to the Detection of Cholic Acid Generated by the Rare Thalassomonas sp.</title>
        <authorList>
            <person name="Pheiffer F."/>
            <person name="Schneider Y.K."/>
            <person name="Hansen E.H."/>
            <person name="Andersen J.H."/>
            <person name="Isaksson J."/>
            <person name="Busche T."/>
            <person name="R C."/>
            <person name="Kalinowski J."/>
            <person name="Zyl L.V."/>
            <person name="Trindade M."/>
        </authorList>
    </citation>
    <scope>NUCLEOTIDE SEQUENCE [LARGE SCALE GENOMIC DNA]</scope>
    <source>
        <strain evidence="2 3">XOM25</strain>
    </source>
</reference>
<protein>
    <submittedName>
        <fullName evidence="2">Uncharacterized protein</fullName>
    </submittedName>
</protein>
<dbReference type="EMBL" id="CP059733">
    <property type="protein sequence ID" value="WDE05419.1"/>
    <property type="molecule type" value="Genomic_DNA"/>
</dbReference>
<keyword evidence="1" id="KW-0732">Signal</keyword>